<evidence type="ECO:0000313" key="1">
    <source>
        <dbReference type="EMBL" id="KAK9888638.1"/>
    </source>
</evidence>
<name>A0AAW1V0N7_9CUCU</name>
<dbReference type="EMBL" id="JARQZJ010000121">
    <property type="protein sequence ID" value="KAK9888638.1"/>
    <property type="molecule type" value="Genomic_DNA"/>
</dbReference>
<gene>
    <name evidence="1" type="ORF">WA026_000866</name>
</gene>
<reference evidence="1 2" key="1">
    <citation type="submission" date="2023-03" db="EMBL/GenBank/DDBJ databases">
        <title>Genome insight into feeding habits of ladybird beetles.</title>
        <authorList>
            <person name="Li H.-S."/>
            <person name="Huang Y.-H."/>
            <person name="Pang H."/>
        </authorList>
    </citation>
    <scope>NUCLEOTIDE SEQUENCE [LARGE SCALE GENOMIC DNA]</scope>
    <source>
        <strain evidence="1">SYSU_2023b</strain>
        <tissue evidence="1">Whole body</tissue>
    </source>
</reference>
<comment type="caution">
    <text evidence="1">The sequence shown here is derived from an EMBL/GenBank/DDBJ whole genome shotgun (WGS) entry which is preliminary data.</text>
</comment>
<dbReference type="Proteomes" id="UP001431783">
    <property type="component" value="Unassembled WGS sequence"/>
</dbReference>
<accession>A0AAW1V0N7</accession>
<sequence length="103" mass="11588">MNFFPSSKISLIITDHSPVTKQAENGERPTYFLGSFNIVFEVASRDFFESPRLVSNASFMRSTSLLAFQGTKGRNNSGSRFIANTIQMKDELAELNQLDYPLT</sequence>
<dbReference type="AlphaFoldDB" id="A0AAW1V0N7"/>
<proteinExistence type="predicted"/>
<evidence type="ECO:0000313" key="2">
    <source>
        <dbReference type="Proteomes" id="UP001431783"/>
    </source>
</evidence>
<protein>
    <submittedName>
        <fullName evidence="1">Uncharacterized protein</fullName>
    </submittedName>
</protein>
<keyword evidence="2" id="KW-1185">Reference proteome</keyword>
<organism evidence="1 2">
    <name type="scientific">Henosepilachna vigintioctopunctata</name>
    <dbReference type="NCBI Taxonomy" id="420089"/>
    <lineage>
        <taxon>Eukaryota</taxon>
        <taxon>Metazoa</taxon>
        <taxon>Ecdysozoa</taxon>
        <taxon>Arthropoda</taxon>
        <taxon>Hexapoda</taxon>
        <taxon>Insecta</taxon>
        <taxon>Pterygota</taxon>
        <taxon>Neoptera</taxon>
        <taxon>Endopterygota</taxon>
        <taxon>Coleoptera</taxon>
        <taxon>Polyphaga</taxon>
        <taxon>Cucujiformia</taxon>
        <taxon>Coccinelloidea</taxon>
        <taxon>Coccinellidae</taxon>
        <taxon>Epilachninae</taxon>
        <taxon>Epilachnini</taxon>
        <taxon>Henosepilachna</taxon>
    </lineage>
</organism>